<sequence>MLDAPLDRRTARRSMNLWGMLYPETSSLASPRKRLFRPHVKESASSGEHWREPQRAYRMPYDVFLIKNQLFPIDTINHLILLDNCFNFCFFFSSRSGRHRNVIKKPPVRHGKHRYINYLKLNDFTKAFHEQEQGDIQDNRLINMPFPGPTQILDMEAVQNAEHLYTA</sequence>
<accession>A0A848C7R4</accession>
<dbReference type="EMBL" id="JABAFY010000003">
    <property type="protein sequence ID" value="NME51220.1"/>
    <property type="molecule type" value="Genomic_DNA"/>
</dbReference>
<gene>
    <name evidence="1" type="ORF">HF854_01480</name>
</gene>
<protein>
    <submittedName>
        <fullName evidence="1">Uncharacterized protein</fullName>
    </submittedName>
</protein>
<evidence type="ECO:0000313" key="1">
    <source>
        <dbReference type="EMBL" id="NME51220.1"/>
    </source>
</evidence>
<dbReference type="RefSeq" id="WP_168934690.1">
    <property type="nucleotide sequence ID" value="NZ_JABAFY010000003.1"/>
</dbReference>
<reference evidence="1 2" key="1">
    <citation type="submission" date="2020-04" db="EMBL/GenBank/DDBJ databases">
        <authorList>
            <person name="Hitch T.C.A."/>
            <person name="Wylensek D."/>
            <person name="Clavel T."/>
        </authorList>
    </citation>
    <scope>NUCLEOTIDE SEQUENCE [LARGE SCALE GENOMIC DNA]</scope>
    <source>
        <strain evidence="1 2">PG-251-APC-1</strain>
    </source>
</reference>
<proteinExistence type="predicted"/>
<dbReference type="AlphaFoldDB" id="A0A848C7R4"/>
<dbReference type="Proteomes" id="UP000522333">
    <property type="component" value="Unassembled WGS sequence"/>
</dbReference>
<evidence type="ECO:0000313" key="2">
    <source>
        <dbReference type="Proteomes" id="UP000522333"/>
    </source>
</evidence>
<organism evidence="1 2">
    <name type="scientific">Desulfovibrio piger</name>
    <dbReference type="NCBI Taxonomy" id="901"/>
    <lineage>
        <taxon>Bacteria</taxon>
        <taxon>Pseudomonadati</taxon>
        <taxon>Thermodesulfobacteriota</taxon>
        <taxon>Desulfovibrionia</taxon>
        <taxon>Desulfovibrionales</taxon>
        <taxon>Desulfovibrionaceae</taxon>
        <taxon>Desulfovibrio</taxon>
    </lineage>
</organism>
<name>A0A848C7R4_9BACT</name>
<comment type="caution">
    <text evidence="1">The sequence shown here is derived from an EMBL/GenBank/DDBJ whole genome shotgun (WGS) entry which is preliminary data.</text>
</comment>